<dbReference type="EMBL" id="BMNL01000001">
    <property type="protein sequence ID" value="GGP19489.1"/>
    <property type="molecule type" value="Genomic_DNA"/>
</dbReference>
<keyword evidence="3" id="KW-1185">Reference proteome</keyword>
<organism evidence="2 3">
    <name type="scientific">Thermocladium modestius</name>
    <dbReference type="NCBI Taxonomy" id="62609"/>
    <lineage>
        <taxon>Archaea</taxon>
        <taxon>Thermoproteota</taxon>
        <taxon>Thermoprotei</taxon>
        <taxon>Thermoproteales</taxon>
        <taxon>Thermoproteaceae</taxon>
        <taxon>Thermocladium</taxon>
    </lineage>
</organism>
<protein>
    <submittedName>
        <fullName evidence="2">Uncharacterized protein</fullName>
    </submittedName>
</protein>
<gene>
    <name evidence="2" type="ORF">GCM10007981_03380</name>
</gene>
<name>A0A830GU21_9CREN</name>
<comment type="caution">
    <text evidence="2">The sequence shown here is derived from an EMBL/GenBank/DDBJ whole genome shotgun (WGS) entry which is preliminary data.</text>
</comment>
<dbReference type="RefSeq" id="WP_188595729.1">
    <property type="nucleotide sequence ID" value="NZ_BMNL01000001.1"/>
</dbReference>
<evidence type="ECO:0000313" key="2">
    <source>
        <dbReference type="EMBL" id="GGP19489.1"/>
    </source>
</evidence>
<proteinExistence type="predicted"/>
<evidence type="ECO:0000313" key="3">
    <source>
        <dbReference type="Proteomes" id="UP000610960"/>
    </source>
</evidence>
<dbReference type="AlphaFoldDB" id="A0A830GU21"/>
<dbReference type="Proteomes" id="UP000610960">
    <property type="component" value="Unassembled WGS sequence"/>
</dbReference>
<feature type="transmembrane region" description="Helical" evidence="1">
    <location>
        <begin position="90"/>
        <end position="112"/>
    </location>
</feature>
<keyword evidence="1" id="KW-1133">Transmembrane helix</keyword>
<sequence length="167" mass="17393">MGFNDIRGAIKQLASRPRYMAIFASMVAALMAIYYWLFISSAVGFLLFGKYYAAYSISMAAILSVMVSMAISVNLMAYGTLSRGKLGVSSMVIGALPGACCTSLVPALLASLGGFSFAASMTGKIQGALGELSPLLDLAAVALAAISLHRASTYICRGHCRVGGNEV</sequence>
<evidence type="ECO:0000256" key="1">
    <source>
        <dbReference type="SAM" id="Phobius"/>
    </source>
</evidence>
<keyword evidence="1" id="KW-0812">Transmembrane</keyword>
<feature type="transmembrane region" description="Helical" evidence="1">
    <location>
        <begin position="132"/>
        <end position="151"/>
    </location>
</feature>
<reference evidence="2" key="2">
    <citation type="submission" date="2020-09" db="EMBL/GenBank/DDBJ databases">
        <authorList>
            <person name="Sun Q."/>
            <person name="Ohkuma M."/>
        </authorList>
    </citation>
    <scope>NUCLEOTIDE SEQUENCE</scope>
    <source>
        <strain evidence="2">JCM 10088</strain>
    </source>
</reference>
<accession>A0A830GU21</accession>
<reference evidence="2" key="1">
    <citation type="journal article" date="2014" name="Int. J. Syst. Evol. Microbiol.">
        <title>Complete genome sequence of Corynebacterium casei LMG S-19264T (=DSM 44701T), isolated from a smear-ripened cheese.</title>
        <authorList>
            <consortium name="US DOE Joint Genome Institute (JGI-PGF)"/>
            <person name="Walter F."/>
            <person name="Albersmeier A."/>
            <person name="Kalinowski J."/>
            <person name="Ruckert C."/>
        </authorList>
    </citation>
    <scope>NUCLEOTIDE SEQUENCE</scope>
    <source>
        <strain evidence="2">JCM 10088</strain>
    </source>
</reference>
<keyword evidence="1" id="KW-0472">Membrane</keyword>
<feature type="transmembrane region" description="Helical" evidence="1">
    <location>
        <begin position="21"/>
        <end position="48"/>
    </location>
</feature>
<feature type="transmembrane region" description="Helical" evidence="1">
    <location>
        <begin position="54"/>
        <end position="78"/>
    </location>
</feature>